<evidence type="ECO:0000313" key="2">
    <source>
        <dbReference type="Proteomes" id="UP000095472"/>
    </source>
</evidence>
<dbReference type="Proteomes" id="UP000095472">
    <property type="component" value="Chromosome"/>
</dbReference>
<organism evidence="1 2">
    <name type="scientific">Desertifilum tharense IPPAS B-1220</name>
    <dbReference type="NCBI Taxonomy" id="1781255"/>
    <lineage>
        <taxon>Bacteria</taxon>
        <taxon>Bacillati</taxon>
        <taxon>Cyanobacteriota</taxon>
        <taxon>Cyanophyceae</taxon>
        <taxon>Desertifilales</taxon>
        <taxon>Desertifilaceae</taxon>
        <taxon>Desertifilum</taxon>
    </lineage>
</organism>
<name>A0ACD5GWH2_9CYAN</name>
<evidence type="ECO:0000313" key="1">
    <source>
        <dbReference type="EMBL" id="XPM64629.1"/>
    </source>
</evidence>
<proteinExistence type="predicted"/>
<gene>
    <name evidence="1" type="ORF">BH720_000990</name>
</gene>
<accession>A0ACD5GWH2</accession>
<protein>
    <submittedName>
        <fullName evidence="1">Uncharacterized protein</fullName>
    </submittedName>
</protein>
<reference evidence="1 2" key="1">
    <citation type="journal article" date="2016" name="Genome Announc.">
        <title>Draft Genome Sequence of the Thermotolerant Cyanobacterium Desertifilum sp. IPPAS B-1220.</title>
        <authorList>
            <person name="Mironov K.S."/>
            <person name="Sinetova M.A."/>
            <person name="Bolatkhan K."/>
            <person name="Zayadan B.K."/>
            <person name="Ustinova V.V."/>
            <person name="Kupriyanova E.V."/>
            <person name="Skrypnik A.N."/>
            <person name="Gogoleva N.E."/>
            <person name="Gogolev Y.V."/>
            <person name="Los D.A."/>
        </authorList>
    </citation>
    <scope>NUCLEOTIDE SEQUENCE [LARGE SCALE GENOMIC DNA]</scope>
    <source>
        <strain evidence="1 2">IPPAS B-1220</strain>
    </source>
</reference>
<sequence length="128" mass="12419">MLKQPQTPKPHPILKLLTGLLGVVGLSSMASLPASAQGITAPAGGFGNTVAPGATVNTAPNTGAPGVAAPNTGAPNTGTVGTPLQQNTGVQQAAPNTITPAPGTVNTAPGVVTPLSLHLGLAPLHRMC</sequence>
<keyword evidence="2" id="KW-1185">Reference proteome</keyword>
<dbReference type="EMBL" id="CP182909">
    <property type="protein sequence ID" value="XPM64629.1"/>
    <property type="molecule type" value="Genomic_DNA"/>
</dbReference>